<sequence length="38" mass="4284">MLVKIGKDGLFAVLSMIAVFSNIKRVVYNETIGRYHSL</sequence>
<organism evidence="1 2">
    <name type="scientific">Xenorhabdus szentirmaii DSM 16338</name>
    <dbReference type="NCBI Taxonomy" id="1427518"/>
    <lineage>
        <taxon>Bacteria</taxon>
        <taxon>Pseudomonadati</taxon>
        <taxon>Pseudomonadota</taxon>
        <taxon>Gammaproteobacteria</taxon>
        <taxon>Enterobacterales</taxon>
        <taxon>Morganellaceae</taxon>
        <taxon>Xenorhabdus</taxon>
    </lineage>
</organism>
<accession>W1IT95</accession>
<evidence type="ECO:0000313" key="2">
    <source>
        <dbReference type="Proteomes" id="UP000019202"/>
    </source>
</evidence>
<comment type="caution">
    <text evidence="1">The sequence shown here is derived from an EMBL/GenBank/DDBJ whole genome shotgun (WGS) entry which is preliminary data.</text>
</comment>
<dbReference type="STRING" id="1427518.XSR1_150015"/>
<keyword evidence="2" id="KW-1185">Reference proteome</keyword>
<name>W1IT95_9GAMM</name>
<evidence type="ECO:0000313" key="1">
    <source>
        <dbReference type="EMBL" id="CDL81664.1"/>
    </source>
</evidence>
<protein>
    <submittedName>
        <fullName evidence="1">Uncharacterized protein</fullName>
    </submittedName>
</protein>
<gene>
    <name evidence="1" type="ORF">XSR1_150015</name>
</gene>
<dbReference type="AlphaFoldDB" id="W1IT95"/>
<dbReference type="Proteomes" id="UP000019202">
    <property type="component" value="Unassembled WGS sequence"/>
</dbReference>
<dbReference type="EMBL" id="CBXF010000057">
    <property type="protein sequence ID" value="CDL81664.1"/>
    <property type="molecule type" value="Genomic_DNA"/>
</dbReference>
<reference evidence="1" key="1">
    <citation type="submission" date="2013-11" db="EMBL/GenBank/DDBJ databases">
        <title>Draft genome sequence and annotation of the entomopathogenic bacteria, Xenorhabdus cabanillasi strain JM26 and Xenorhabdus szentirmai strain DSM 16338.</title>
        <authorList>
            <person name="Gualtieri M."/>
            <person name="Ogier J.C."/>
            <person name="Pages S."/>
            <person name="Givaudan A."/>
            <person name="Gaudriault S."/>
        </authorList>
    </citation>
    <scope>NUCLEOTIDE SEQUENCE [LARGE SCALE GENOMIC DNA]</scope>
    <source>
        <strain evidence="1">DSM 16338</strain>
    </source>
</reference>
<proteinExistence type="predicted"/>